<evidence type="ECO:0000256" key="4">
    <source>
        <dbReference type="PROSITE-ProRule" id="PRU10007"/>
    </source>
</evidence>
<evidence type="ECO:0000256" key="5">
    <source>
        <dbReference type="RuleBase" id="RU003345"/>
    </source>
</evidence>
<evidence type="ECO:0000256" key="3">
    <source>
        <dbReference type="ARBA" id="ARBA00023002"/>
    </source>
</evidence>
<comment type="similarity">
    <text evidence="1 5">Belongs to the aldehyde dehydrogenase family.</text>
</comment>
<dbReference type="FunFam" id="3.40.605.10:FF:000012">
    <property type="entry name" value="NAD-dependent succinate-semialdehyde dehydrogenase"/>
    <property type="match status" value="1"/>
</dbReference>
<evidence type="ECO:0000313" key="7">
    <source>
        <dbReference type="EMBL" id="KRL61808.1"/>
    </source>
</evidence>
<gene>
    <name evidence="7" type="ORF">FC23_GL000466</name>
</gene>
<accession>A0A0R1RXS6</accession>
<dbReference type="InterPro" id="IPR047110">
    <property type="entry name" value="GABD/Sad-like"/>
</dbReference>
<keyword evidence="8" id="KW-1185">Reference proteome</keyword>
<organism evidence="7 8">
    <name type="scientific">Lactobacillus psittaci DSM 15354</name>
    <dbReference type="NCBI Taxonomy" id="1122152"/>
    <lineage>
        <taxon>Bacteria</taxon>
        <taxon>Bacillati</taxon>
        <taxon>Bacillota</taxon>
        <taxon>Bacilli</taxon>
        <taxon>Lactobacillales</taxon>
        <taxon>Lactobacillaceae</taxon>
        <taxon>Lactobacillus</taxon>
    </lineage>
</organism>
<dbReference type="PROSITE" id="PS00687">
    <property type="entry name" value="ALDEHYDE_DEHYDR_GLU"/>
    <property type="match status" value="1"/>
</dbReference>
<dbReference type="SUPFAM" id="SSF53720">
    <property type="entry name" value="ALDH-like"/>
    <property type="match status" value="1"/>
</dbReference>
<evidence type="ECO:0000256" key="2">
    <source>
        <dbReference type="ARBA" id="ARBA00022857"/>
    </source>
</evidence>
<dbReference type="CDD" id="cd07100">
    <property type="entry name" value="ALDH_SSADH1_GabD1"/>
    <property type="match status" value="1"/>
</dbReference>
<dbReference type="PANTHER" id="PTHR43217:SF2">
    <property type="entry name" value="SUCCINATE-SEMIALDEHYDE DEHYDROGENASE [NADP(+)]"/>
    <property type="match status" value="1"/>
</dbReference>
<dbReference type="Pfam" id="PF00171">
    <property type="entry name" value="Aldedh"/>
    <property type="match status" value="1"/>
</dbReference>
<dbReference type="RefSeq" id="WP_027825021.1">
    <property type="nucleotide sequence ID" value="NZ_AUEI01000007.1"/>
</dbReference>
<dbReference type="STRING" id="1122152.GCA_000425905_01049"/>
<protein>
    <submittedName>
        <fullName evidence="7">NAD-dependent aldehyde dehydrogenase</fullName>
    </submittedName>
</protein>
<keyword evidence="2" id="KW-0521">NADP</keyword>
<dbReference type="InterPro" id="IPR016162">
    <property type="entry name" value="Ald_DH_N"/>
</dbReference>
<evidence type="ECO:0000256" key="1">
    <source>
        <dbReference type="ARBA" id="ARBA00009986"/>
    </source>
</evidence>
<dbReference type="InterPro" id="IPR016161">
    <property type="entry name" value="Ald_DH/histidinol_DH"/>
</dbReference>
<dbReference type="Gene3D" id="3.40.605.10">
    <property type="entry name" value="Aldehyde Dehydrogenase, Chain A, domain 1"/>
    <property type="match status" value="1"/>
</dbReference>
<dbReference type="OrthoDB" id="9762913at2"/>
<keyword evidence="3 5" id="KW-0560">Oxidoreductase</keyword>
<dbReference type="InterPro" id="IPR016163">
    <property type="entry name" value="Ald_DH_C"/>
</dbReference>
<dbReference type="InterPro" id="IPR015590">
    <property type="entry name" value="Aldehyde_DH_dom"/>
</dbReference>
<dbReference type="InterPro" id="IPR029510">
    <property type="entry name" value="Ald_DH_CS_GLU"/>
</dbReference>
<dbReference type="PATRIC" id="fig|1122152.4.peg.474"/>
<dbReference type="Proteomes" id="UP000051931">
    <property type="component" value="Unassembled WGS sequence"/>
</dbReference>
<dbReference type="Gene3D" id="3.40.309.10">
    <property type="entry name" value="Aldehyde Dehydrogenase, Chain A, domain 2"/>
    <property type="match status" value="1"/>
</dbReference>
<dbReference type="GO" id="GO:0004777">
    <property type="term" value="F:succinate-semialdehyde dehydrogenase (NAD+) activity"/>
    <property type="evidence" value="ECO:0007669"/>
    <property type="project" value="TreeGrafter"/>
</dbReference>
<dbReference type="PANTHER" id="PTHR43217">
    <property type="entry name" value="SUCCINATE SEMIALDEHYDE DEHYDROGENASE [NAD(P)+] SAD"/>
    <property type="match status" value="1"/>
</dbReference>
<sequence length="457" mass="50431">MSKYQSINPYTNETIAQYDLTSQKKVEESIALSHALYRKWRHESPASRSYTLKNIADSLRKNKNNLAKTMTQEMGKLITESKAEVELCANICDYYAEHGPQMLKPVELPTALGQAYYLKKATGVILACEPWNFPLYQIFRVFAPNFIVGNPVLLKHAHNVPSSALFAEKIVKRSGADEGSLLNLFVDYSTLDKIISDKRIAGVALTGSERGGSSVAMTAGKNLKKSTMELGGNDPFIVLSDADSKTLKRCLADARTFNSGQVCTSSKRIIVVKDRYQEVLTDLKEIFSHLRPGNPLDESTTLAPLNSQSAKEKLEKQVQVAINAGAKVEYQYPEIDSSAAFFRPTILTNIKKENPIYDEELFGPVAEVFCVEDEDEAIELANDSSFGLGSSIISCNIGKAQDLAQQLETGMTVINSRWITAPELPFGGVKKSGYGRELSELGLNAFVNEQLVIDMSK</sequence>
<evidence type="ECO:0000259" key="6">
    <source>
        <dbReference type="Pfam" id="PF00171"/>
    </source>
</evidence>
<name>A0A0R1RXS6_9LACO</name>
<comment type="caution">
    <text evidence="7">The sequence shown here is derived from an EMBL/GenBank/DDBJ whole genome shotgun (WGS) entry which is preliminary data.</text>
</comment>
<reference evidence="7 8" key="1">
    <citation type="journal article" date="2015" name="Genome Announc.">
        <title>Expanding the biotechnology potential of lactobacilli through comparative genomics of 213 strains and associated genera.</title>
        <authorList>
            <person name="Sun Z."/>
            <person name="Harris H.M."/>
            <person name="McCann A."/>
            <person name="Guo C."/>
            <person name="Argimon S."/>
            <person name="Zhang W."/>
            <person name="Yang X."/>
            <person name="Jeffery I.B."/>
            <person name="Cooney J.C."/>
            <person name="Kagawa T.F."/>
            <person name="Liu W."/>
            <person name="Song Y."/>
            <person name="Salvetti E."/>
            <person name="Wrobel A."/>
            <person name="Rasinkangas P."/>
            <person name="Parkhill J."/>
            <person name="Rea M.C."/>
            <person name="O'Sullivan O."/>
            <person name="Ritari J."/>
            <person name="Douillard F.P."/>
            <person name="Paul Ross R."/>
            <person name="Yang R."/>
            <person name="Briner A.E."/>
            <person name="Felis G.E."/>
            <person name="de Vos W.M."/>
            <person name="Barrangou R."/>
            <person name="Klaenhammer T.R."/>
            <person name="Caufield P.W."/>
            <person name="Cui Y."/>
            <person name="Zhang H."/>
            <person name="O'Toole P.W."/>
        </authorList>
    </citation>
    <scope>NUCLEOTIDE SEQUENCE [LARGE SCALE GENOMIC DNA]</scope>
    <source>
        <strain evidence="7 8">DSM 15354</strain>
    </source>
</reference>
<proteinExistence type="inferred from homology"/>
<dbReference type="EMBL" id="AZFB01000018">
    <property type="protein sequence ID" value="KRL61808.1"/>
    <property type="molecule type" value="Genomic_DNA"/>
</dbReference>
<dbReference type="AlphaFoldDB" id="A0A0R1RXS6"/>
<feature type="active site" evidence="4">
    <location>
        <position position="229"/>
    </location>
</feature>
<evidence type="ECO:0000313" key="8">
    <source>
        <dbReference type="Proteomes" id="UP000051931"/>
    </source>
</evidence>
<dbReference type="InterPro" id="IPR044148">
    <property type="entry name" value="ALDH_GabD1-like"/>
</dbReference>
<feature type="domain" description="Aldehyde dehydrogenase" evidence="6">
    <location>
        <begin position="3"/>
        <end position="450"/>
    </location>
</feature>
<dbReference type="eggNOG" id="COG1012">
    <property type="taxonomic scope" value="Bacteria"/>
</dbReference>
<dbReference type="GO" id="GO:0004030">
    <property type="term" value="F:aldehyde dehydrogenase [NAD(P)+] activity"/>
    <property type="evidence" value="ECO:0007669"/>
    <property type="project" value="InterPro"/>
</dbReference>